<sequence>MVARIAEVGHHVNCIPDCGLLKSSALHPSPPSFPCPSSAPMPRDPKLDLTSQRPQARFGLQQGRHLWGPPAATAGELSLVS</sequence>
<protein>
    <submittedName>
        <fullName evidence="2">Uncharacterized protein</fullName>
    </submittedName>
</protein>
<reference evidence="2 3" key="1">
    <citation type="journal article" date="2019" name="Philos. Trans. R. Soc. Lond., B, Biol. Sci.">
        <title>Ant behaviour and brain gene expression of defending hosts depend on the ecological success of the intruding social parasite.</title>
        <authorList>
            <person name="Kaur R."/>
            <person name="Stoldt M."/>
            <person name="Jongepier E."/>
            <person name="Feldmeyer B."/>
            <person name="Menzel F."/>
            <person name="Bornberg-Bauer E."/>
            <person name="Foitzik S."/>
        </authorList>
    </citation>
    <scope>NUCLEOTIDE SEQUENCE [LARGE SCALE GENOMIC DNA]</scope>
    <source>
        <tissue evidence="2">Whole body</tissue>
    </source>
</reference>
<dbReference type="AlphaFoldDB" id="A0A4S2L6C2"/>
<comment type="caution">
    <text evidence="2">The sequence shown here is derived from an EMBL/GenBank/DDBJ whole genome shotgun (WGS) entry which is preliminary data.</text>
</comment>
<dbReference type="EMBL" id="QBLH01000372">
    <property type="protein sequence ID" value="TGZ56159.1"/>
    <property type="molecule type" value="Genomic_DNA"/>
</dbReference>
<accession>A0A4S2L6C2</accession>
<organism evidence="2 3">
    <name type="scientific">Temnothorax longispinosus</name>
    <dbReference type="NCBI Taxonomy" id="300112"/>
    <lineage>
        <taxon>Eukaryota</taxon>
        <taxon>Metazoa</taxon>
        <taxon>Ecdysozoa</taxon>
        <taxon>Arthropoda</taxon>
        <taxon>Hexapoda</taxon>
        <taxon>Insecta</taxon>
        <taxon>Pterygota</taxon>
        <taxon>Neoptera</taxon>
        <taxon>Endopterygota</taxon>
        <taxon>Hymenoptera</taxon>
        <taxon>Apocrita</taxon>
        <taxon>Aculeata</taxon>
        <taxon>Formicoidea</taxon>
        <taxon>Formicidae</taxon>
        <taxon>Myrmicinae</taxon>
        <taxon>Temnothorax</taxon>
    </lineage>
</organism>
<feature type="region of interest" description="Disordered" evidence="1">
    <location>
        <begin position="29"/>
        <end position="49"/>
    </location>
</feature>
<proteinExistence type="predicted"/>
<name>A0A4S2L6C2_9HYME</name>
<keyword evidence="3" id="KW-1185">Reference proteome</keyword>
<dbReference type="Proteomes" id="UP000310200">
    <property type="component" value="Unassembled WGS sequence"/>
</dbReference>
<feature type="compositionally biased region" description="Pro residues" evidence="1">
    <location>
        <begin position="29"/>
        <end position="39"/>
    </location>
</feature>
<evidence type="ECO:0000256" key="1">
    <source>
        <dbReference type="SAM" id="MobiDB-lite"/>
    </source>
</evidence>
<evidence type="ECO:0000313" key="3">
    <source>
        <dbReference type="Proteomes" id="UP000310200"/>
    </source>
</evidence>
<gene>
    <name evidence="2" type="ORF">DBV15_01709</name>
</gene>
<evidence type="ECO:0000313" key="2">
    <source>
        <dbReference type="EMBL" id="TGZ56159.1"/>
    </source>
</evidence>